<sequence length="1708" mass="180319">MAVSNIHYFFQIDQLSGSFEVDRGEPAFLLDSFTFTTEATFNGLRTSVAVDAGLSLDFAADDDLAGLLDLFVRAPSDIDARIIGLAVDGGTNQIVYDLRLRDVIFTDLNDQLGSLDDLSLVFGSFNLTRFVVNSETGLISDEIAIEYDLIAQQIDSGTIAPASPSTEPAALGAGRYFLVLDGMTGSSVHQDLEGAFEVIAYDQSLGRELSDGGRVASAVTLGDLQLEIIPGSGLTEILAAAASGEILTSARLVGVSTSETVPGILLDADLGNVRISSAETDGETAHIGLEYDQISMTQVGVDQFADASTIHTFEHNYTTNTNAVTIATAEPGTQNGNAGLTDKLLLKIEGLAGGTQIDGQEGGVEIEDFTFGIAREGQDGTRTTSTLQSEGVSITLNADGISDQLLELIATAPDNLKGAIIGIERDGQKVFELDIRDLVVTELGLSDGLDQLGLNFESFGYTVETFSRLDGTPEGSVSMGFDLLQQAARLANPDDVQGVSSQPYAGTHDFYAIIEGFNGGRDLGDLEGAIQLNGLEFAFDQLFTLAISGRTREGAMNASELSFEVDGPALANYLAGLELTGQQLSSLRVVGMDQAARTTFEASFTNLGIQNVDSSGDANGESSGASLEFESVHIKTFKFDEQQGPIPATEFGFDFTTRTATDSAGNAPNTPDSDISPISVNDHYLMIEGLAGGVQDREDQIRNAFEIIDYSFSIPKQTTDRLTPEFTVTLDLHSEITPLIEAMMTGQAFESIELIGLAGEDFPRQSQSTLLGNARISNITVNESDIVLEFAFEQFESKTFGVDQFQARQLINETKFNLETNLPDASVENPSGFGEGSSLIDLTFEIFIDGLTGPSVNGGFVLPGFTFEGLNDITTRGAKTTINELGLILEDDEVSTFLMGHLLTGTQIEAVRIVGYHPFGLDEMFDLRLAGVNVSHIEDSPTSDQASLSFKKFQFATGFRDLKNGGNNPLGDPFGFDLETLLPLTDALPLPSGETVNTGPDAVDDSFTADVGTTIEGNVLLNDTDAEGDPLTVSLVTGPAEGTLVLKTDGTFIYDNAAGSDAAFTYKVTDGKGGEDTASVNFTFTVPNNPPLAVDDAFRTQVKTTVSGNVLDNDSDPDGDPLTVHLMENPKFGNLVMNRDGTFAYINTDDTATEDSFVYFAVDGKFGSSTATVTITLDPVPANTPPVAVEDSFDIDRTSVLQGNVLANDSDADKDPLTVTIKTDPLFGKLTMKTDGDFEYTPIDEKAVEDVFIYVIDDGNGGTAEGKVLINISGKFNTPPVAVDDEFSTETNAVLKGSVLENDSDADKDPLVVSVKTEPKFGKLEMGADGTFAYTPSDDTATEDTFTYTVQDGAGGFADATVLIKLTKPNTPPIAVDDDFTVNINDGLSGNVLLNDSDPDGDPLTVTLLDAPKNGSVQLEENGKFTYFVTFDLAGSDSFTYTLLDSKGGSSTATASILFVEPVEQPNVLQGTEGDDALTPVITDRAVTIEALGGNDKLFGTEHDDTLKAGDGSDTVVGGAGNDLIEGGTTDNDLRDVVFAGGGNDTVDGGAGNDELRGDAGDDSLLGGKGVDTVIGGDGNDTLTGSSFSDLLFGGNGDDFINGGFGFDRVNGGAGADKFFHIGAFTHGSDWIQDYTAAQGDILHYGAGATKTDFLVQRAFTPNAGDASVSEVFITHKGSGVLLWALVDGDAQSQLIVQSGGNQFDLLA</sequence>
<dbReference type="Pfam" id="PF17803">
    <property type="entry name" value="Cadherin_4"/>
    <property type="match status" value="2"/>
</dbReference>
<keyword evidence="2" id="KW-0964">Secreted</keyword>
<dbReference type="PANTHER" id="PTHR38340:SF1">
    <property type="entry name" value="S-LAYER PROTEIN"/>
    <property type="match status" value="1"/>
</dbReference>
<dbReference type="Gene3D" id="2.30.110.20">
    <property type="entry name" value="Hcp1-like"/>
    <property type="match status" value="4"/>
</dbReference>
<dbReference type="Proteomes" id="UP000244904">
    <property type="component" value="Unassembled WGS sequence"/>
</dbReference>
<dbReference type="InterPro" id="IPR040853">
    <property type="entry name" value="RapA2_cadherin-like"/>
</dbReference>
<dbReference type="NCBIfam" id="NF012211">
    <property type="entry name" value="tand_rpt_95"/>
    <property type="match status" value="5"/>
</dbReference>
<dbReference type="InterPro" id="IPR036624">
    <property type="entry name" value="Hcp1-lik_sf"/>
</dbReference>
<evidence type="ECO:0000313" key="4">
    <source>
        <dbReference type="EMBL" id="SPF81313.1"/>
    </source>
</evidence>
<dbReference type="InterPro" id="IPR008514">
    <property type="entry name" value="T6SS_Hcp"/>
</dbReference>
<dbReference type="SUPFAM" id="SSF51120">
    <property type="entry name" value="beta-Roll"/>
    <property type="match status" value="2"/>
</dbReference>
<dbReference type="RefSeq" id="WP_108887164.1">
    <property type="nucleotide sequence ID" value="NZ_OMOJ01000008.1"/>
</dbReference>
<dbReference type="Pfam" id="PF05638">
    <property type="entry name" value="T6SS_HCP"/>
    <property type="match status" value="1"/>
</dbReference>
<feature type="domain" description="RapA2 cadherin-like" evidence="3">
    <location>
        <begin position="996"/>
        <end position="1054"/>
    </location>
</feature>
<reference evidence="5" key="1">
    <citation type="submission" date="2018-03" db="EMBL/GenBank/DDBJ databases">
        <authorList>
            <person name="Rodrigo-Torres L."/>
            <person name="Arahal R. D."/>
            <person name="Lucena T."/>
        </authorList>
    </citation>
    <scope>NUCLEOTIDE SEQUENCE [LARGE SCALE GENOMIC DNA]</scope>
    <source>
        <strain evidence="5">CECT 8871</strain>
    </source>
</reference>
<dbReference type="Gene3D" id="2.150.10.10">
    <property type="entry name" value="Serralysin-like metalloprotease, C-terminal"/>
    <property type="match status" value="2"/>
</dbReference>
<evidence type="ECO:0000256" key="1">
    <source>
        <dbReference type="ARBA" id="ARBA00004613"/>
    </source>
</evidence>
<evidence type="ECO:0000256" key="2">
    <source>
        <dbReference type="ARBA" id="ARBA00022525"/>
    </source>
</evidence>
<dbReference type="InterPro" id="IPR011049">
    <property type="entry name" value="Serralysin-like_metalloprot_C"/>
</dbReference>
<dbReference type="OrthoDB" id="9773411at2"/>
<dbReference type="EMBL" id="OMOJ01000008">
    <property type="protein sequence ID" value="SPF81313.1"/>
    <property type="molecule type" value="Genomic_DNA"/>
</dbReference>
<evidence type="ECO:0000259" key="3">
    <source>
        <dbReference type="Pfam" id="PF17803"/>
    </source>
</evidence>
<dbReference type="PRINTS" id="PR00313">
    <property type="entry name" value="CABNDNGRPT"/>
</dbReference>
<dbReference type="Pfam" id="PF17963">
    <property type="entry name" value="Big_9"/>
    <property type="match status" value="3"/>
</dbReference>
<comment type="subcellular location">
    <subcellularLocation>
        <location evidence="1">Secreted</location>
    </subcellularLocation>
</comment>
<protein>
    <submittedName>
        <fullName evidence="4">Leukotoxin</fullName>
    </submittedName>
</protein>
<dbReference type="Gene3D" id="2.60.40.2810">
    <property type="match status" value="3"/>
</dbReference>
<dbReference type="PANTHER" id="PTHR38340">
    <property type="entry name" value="S-LAYER PROTEIN"/>
    <property type="match status" value="1"/>
</dbReference>
<dbReference type="Gene3D" id="2.60.40.3440">
    <property type="match status" value="1"/>
</dbReference>
<keyword evidence="5" id="KW-1185">Reference proteome</keyword>
<name>A0A2R8AZ47_9RHOB</name>
<proteinExistence type="predicted"/>
<dbReference type="SUPFAM" id="SSF141452">
    <property type="entry name" value="Hcp1-like"/>
    <property type="match status" value="2"/>
</dbReference>
<dbReference type="InterPro" id="IPR050557">
    <property type="entry name" value="RTX_toxin/Mannuronan_C5-epim"/>
</dbReference>
<evidence type="ECO:0000313" key="5">
    <source>
        <dbReference type="Proteomes" id="UP000244904"/>
    </source>
</evidence>
<dbReference type="GO" id="GO:0005576">
    <property type="term" value="C:extracellular region"/>
    <property type="evidence" value="ECO:0007669"/>
    <property type="project" value="UniProtKB-SubCell"/>
</dbReference>
<dbReference type="PROSITE" id="PS00330">
    <property type="entry name" value="HEMOLYSIN_CALCIUM"/>
    <property type="match status" value="1"/>
</dbReference>
<dbReference type="Pfam" id="PF00353">
    <property type="entry name" value="HemolysinCabind"/>
    <property type="match status" value="3"/>
</dbReference>
<dbReference type="InterPro" id="IPR001343">
    <property type="entry name" value="Hemolysn_Ca-bd"/>
</dbReference>
<dbReference type="GO" id="GO:0005509">
    <property type="term" value="F:calcium ion binding"/>
    <property type="evidence" value="ECO:0007669"/>
    <property type="project" value="InterPro"/>
</dbReference>
<organism evidence="4 5">
    <name type="scientific">Pseudoprimorskyibacter insulae</name>
    <dbReference type="NCBI Taxonomy" id="1695997"/>
    <lineage>
        <taxon>Bacteria</taxon>
        <taxon>Pseudomonadati</taxon>
        <taxon>Pseudomonadota</taxon>
        <taxon>Alphaproteobacteria</taxon>
        <taxon>Rhodobacterales</taxon>
        <taxon>Paracoccaceae</taxon>
        <taxon>Pseudoprimorskyibacter</taxon>
    </lineage>
</organism>
<gene>
    <name evidence="4" type="primary">ltxA_19</name>
    <name evidence="4" type="ORF">PRI8871_03136</name>
</gene>
<accession>A0A2R8AZ47</accession>
<dbReference type="InterPro" id="IPR018511">
    <property type="entry name" value="Hemolysin-typ_Ca-bd_CS"/>
</dbReference>
<feature type="domain" description="RapA2 cadherin-like" evidence="3">
    <location>
        <begin position="1078"/>
        <end position="1145"/>
    </location>
</feature>